<dbReference type="SUPFAM" id="SSF75217">
    <property type="entry name" value="alpha/beta knot"/>
    <property type="match status" value="1"/>
</dbReference>
<dbReference type="EMBL" id="SWFS01000469">
    <property type="protein sequence ID" value="KAA8902265.1"/>
    <property type="molecule type" value="Genomic_DNA"/>
</dbReference>
<keyword evidence="2" id="KW-0808">Transferase</keyword>
<name>A0A642UN07_9ASCO</name>
<comment type="caution">
    <text evidence="5">The sequence shown here is derived from an EMBL/GenBank/DDBJ whole genome shotgun (WGS) entry which is preliminary data.</text>
</comment>
<dbReference type="Gene3D" id="3.40.1280.10">
    <property type="match status" value="1"/>
</dbReference>
<protein>
    <recommendedName>
        <fullName evidence="4">tRNA/rRNA methyltransferase SpoU type domain-containing protein</fullName>
    </recommendedName>
</protein>
<evidence type="ECO:0000259" key="4">
    <source>
        <dbReference type="Pfam" id="PF00588"/>
    </source>
</evidence>
<evidence type="ECO:0000256" key="3">
    <source>
        <dbReference type="SAM" id="MobiDB-lite"/>
    </source>
</evidence>
<dbReference type="CDD" id="cd18091">
    <property type="entry name" value="SpoU-like_TRM3-like"/>
    <property type="match status" value="1"/>
</dbReference>
<dbReference type="Proteomes" id="UP000761534">
    <property type="component" value="Unassembled WGS sequence"/>
</dbReference>
<dbReference type="PANTHER" id="PTHR12029">
    <property type="entry name" value="RNA METHYLTRANSFERASE"/>
    <property type="match status" value="1"/>
</dbReference>
<organism evidence="5 6">
    <name type="scientific">Trichomonascus ciferrii</name>
    <dbReference type="NCBI Taxonomy" id="44093"/>
    <lineage>
        <taxon>Eukaryota</taxon>
        <taxon>Fungi</taxon>
        <taxon>Dikarya</taxon>
        <taxon>Ascomycota</taxon>
        <taxon>Saccharomycotina</taxon>
        <taxon>Dipodascomycetes</taxon>
        <taxon>Dipodascales</taxon>
        <taxon>Trichomonascaceae</taxon>
        <taxon>Trichomonascus</taxon>
        <taxon>Trichomonascus ciferrii complex</taxon>
    </lineage>
</organism>
<dbReference type="InterPro" id="IPR029026">
    <property type="entry name" value="tRNA_m1G_MTases_N"/>
</dbReference>
<feature type="domain" description="tRNA/rRNA methyltransferase SpoU type" evidence="4">
    <location>
        <begin position="1245"/>
        <end position="1387"/>
    </location>
</feature>
<dbReference type="GO" id="GO:0003723">
    <property type="term" value="F:RNA binding"/>
    <property type="evidence" value="ECO:0007669"/>
    <property type="project" value="InterPro"/>
</dbReference>
<evidence type="ECO:0000256" key="1">
    <source>
        <dbReference type="ARBA" id="ARBA00022603"/>
    </source>
</evidence>
<dbReference type="GO" id="GO:0016423">
    <property type="term" value="F:tRNA (guanine) methyltransferase activity"/>
    <property type="evidence" value="ECO:0007669"/>
    <property type="project" value="InterPro"/>
</dbReference>
<dbReference type="SUPFAM" id="SSF48371">
    <property type="entry name" value="ARM repeat"/>
    <property type="match status" value="1"/>
</dbReference>
<dbReference type="PANTHER" id="PTHR12029:SF11">
    <property type="entry name" value="METHYLTRANSFERASE TARBP1-RELATED"/>
    <property type="match status" value="1"/>
</dbReference>
<dbReference type="VEuPathDB" id="FungiDB:TRICI_005924"/>
<feature type="compositionally biased region" description="Basic residues" evidence="3">
    <location>
        <begin position="9"/>
        <end position="19"/>
    </location>
</feature>
<evidence type="ECO:0000313" key="5">
    <source>
        <dbReference type="EMBL" id="KAA8902265.1"/>
    </source>
</evidence>
<proteinExistence type="predicted"/>
<dbReference type="InterPro" id="IPR029028">
    <property type="entry name" value="Alpha/beta_knot_MTases"/>
</dbReference>
<dbReference type="OrthoDB" id="241340at2759"/>
<dbReference type="GO" id="GO:0030488">
    <property type="term" value="P:tRNA methylation"/>
    <property type="evidence" value="ECO:0007669"/>
    <property type="project" value="InterPro"/>
</dbReference>
<evidence type="ECO:0000313" key="6">
    <source>
        <dbReference type="Proteomes" id="UP000761534"/>
    </source>
</evidence>
<keyword evidence="1" id="KW-0489">Methyltransferase</keyword>
<accession>A0A642UN07</accession>
<dbReference type="Pfam" id="PF00588">
    <property type="entry name" value="SpoU_methylase"/>
    <property type="match status" value="1"/>
</dbReference>
<keyword evidence="6" id="KW-1185">Reference proteome</keyword>
<dbReference type="InterPro" id="IPR001537">
    <property type="entry name" value="SpoU_MeTrfase"/>
</dbReference>
<evidence type="ECO:0000256" key="2">
    <source>
        <dbReference type="ARBA" id="ARBA00022679"/>
    </source>
</evidence>
<dbReference type="FunFam" id="3.40.1280.10:FF:000022">
    <property type="entry name" value="Trm3p"/>
    <property type="match status" value="1"/>
</dbReference>
<dbReference type="InterPro" id="IPR016024">
    <property type="entry name" value="ARM-type_fold"/>
</dbReference>
<dbReference type="InterPro" id="IPR045330">
    <property type="entry name" value="TRM3/TARBP1"/>
</dbReference>
<feature type="region of interest" description="Disordered" evidence="3">
    <location>
        <begin position="1"/>
        <end position="27"/>
    </location>
</feature>
<reference evidence="5" key="1">
    <citation type="journal article" date="2019" name="G3 (Bethesda)">
        <title>Genome Assemblies of Two Rare Opportunistic Yeast Pathogens: Diutina rugosa (syn. Candida rugosa) and Trichomonascus ciferrii (syn. Candida ciferrii).</title>
        <authorList>
            <person name="Mixao V."/>
            <person name="Saus E."/>
            <person name="Hansen A.P."/>
            <person name="Lass-Florl C."/>
            <person name="Gabaldon T."/>
        </authorList>
    </citation>
    <scope>NUCLEOTIDE SEQUENCE</scope>
    <source>
        <strain evidence="5">CBS 4856</strain>
    </source>
</reference>
<gene>
    <name evidence="5" type="ORF">TRICI_005924</name>
</gene>
<dbReference type="InterPro" id="IPR044748">
    <property type="entry name" value="Trm3/TARBP1_C"/>
</dbReference>
<sequence length="1395" mass="158823">MCSASQKSLRPKSSAKRNHGGLGAGPQENRSVKVNWFEDLAGLEEQMSLSVVAGQIDASIKHEWALDLSRKVLEPGNGLELSEALVDLWKSKGEEDWSVDTSKVLSFLCERIVELLRFVLDYTCEIIDRQLVPSNLIRELRPFVDKQDKPNEEAEQLRVCFGVIYLVFLDPEQVRCIFRPFQEQVCILQGSKDFALSKAAEKVFGLLVGETEFTNSNPDLIWKTVQALLSADYGHYWDLGYRLWVRWTSKLKLSNNENFQGLLASEEYWKMLQKGINASSNDHKKYCLTVLKRSIQQTTVDIDSDNMRWEVKRSDEYVSEWQRFTTLLEIISIDTSLHQTEDSASDLRYMMSTKSVIPPVWTTCLLSAGLGSSMESIRRFVAKVLLSMPTEDLVLFEYQPDFLCQVFFPHVMMASYFMLEHKNDGGYYCPHAESLCEFASELFRTLSDERCTAHLTCLLEFYTEEKYTFDPARIYLLRGVELGLSGRYVVSQKNVELLAGLTTNITETKVRAQHMFVMFISLLNCTEANILFSELWFRALNGFFKNNVDFLHLVWDQTARTIKSHTDGESKLLNTAELDTPFKAELYCRVASEENGVGFVRNLSLEDTCKAVNLGLPACTKVINTEEVYSRVCAMIESDITQFSGQLSETVYRAAQRLKVKPSVDLKVGAVFTKQDYKSINSMLRTINLSNVRDDLSLSEVWPIFESRYRGKSDLETRAEREGSIAKVYELLSGKNLKDADADYANILETASDHFSSAAAPCRYAICRFLNKLMPQLQELPSNTALILETLWNGMIDERLMANERYLHHEYIELAFSSKIVEDAREDEHLREVLENLAESLISQSYARRGILPKLAECLYKNRPQEWIVRVFAAIYTFQQLDNNVFKLETIMADYLDSRLTDEGIVADTYYTSYGIPERSSKAIAAAYLSSLSKGHEELFDHIMGSEKYSVIAAVKRNDEREERVRIRAYQILLMLQPHLTADKMATALHEWLLPAVDSETSPSVRVYVEWISCRILMQMFDEVEEDVLLPLEKSEDQPRILASFQRMALILARNLRKTESVEVASDFYRAFLLRVIPLATSNRAAVRHSAVMMLYAVHVELSSSECSDEFKAYLSDLVSTVRNIAHNAEAVESFKYFRSGDQTLWDLENDYTLVGICGGVVARVYDHYYAMLKPWELRKYVPDVESLLIPVGKMDSVIWTVPVSKTVEKAFTAGTSTQLQTKSGAWNIESDIDNNERQIKRGELIVLASLVDKAPNLGGICRLSDVLGAQLLCLNDLTVARNPQFKTVAVTADQWMPMKEVKADEIIPFMKHMKQNGYTLIGLEQTDKSVELNRDLEFPRKSLLLLGREKEGIPGDLLAELDFCVEIKQVGMIRSMNIQTATAVVVQAYSSQHC</sequence>